<gene>
    <name evidence="1" type="ORF">Kpho01_00390</name>
</gene>
<dbReference type="EMBL" id="BSRX01000001">
    <property type="protein sequence ID" value="GLW52028.1"/>
    <property type="molecule type" value="Genomic_DNA"/>
</dbReference>
<proteinExistence type="predicted"/>
<dbReference type="PROSITE" id="PS51257">
    <property type="entry name" value="PROKAR_LIPOPROTEIN"/>
    <property type="match status" value="1"/>
</dbReference>
<dbReference type="Proteomes" id="UP001165143">
    <property type="component" value="Unassembled WGS sequence"/>
</dbReference>
<sequence>MRRLFDRWIPVVVCAVCLSSGGCAEVRGGGPPSAGTASSAPAGGAALSRAAEEVDRLVRERFTAWYAGTVLDQGSGTVTVYRKPGSGLDAAVRARATGVVLVLRPAALSREEMLALVRRIIGDAPYWREQGIAVTGGGPLEDGSGVSVMTPTGAPDEAARLTGHYGSKVVVERGSPVPAVGGLVVPPSASGQG</sequence>
<dbReference type="RefSeq" id="WP_033256973.1">
    <property type="nucleotide sequence ID" value="NZ_BSRX01000001.1"/>
</dbReference>
<dbReference type="AlphaFoldDB" id="A0A9W6PBM8"/>
<evidence type="ECO:0000313" key="1">
    <source>
        <dbReference type="EMBL" id="GLW52028.1"/>
    </source>
</evidence>
<evidence type="ECO:0000313" key="2">
    <source>
        <dbReference type="Proteomes" id="UP001165143"/>
    </source>
</evidence>
<protein>
    <submittedName>
        <fullName evidence="1">Uncharacterized protein</fullName>
    </submittedName>
</protein>
<dbReference type="OrthoDB" id="3854600at2"/>
<comment type="caution">
    <text evidence="1">The sequence shown here is derived from an EMBL/GenBank/DDBJ whole genome shotgun (WGS) entry which is preliminary data.</text>
</comment>
<reference evidence="1" key="1">
    <citation type="submission" date="2023-02" db="EMBL/GenBank/DDBJ databases">
        <title>Kitasatospora phosalacinea NBRC 14362.</title>
        <authorList>
            <person name="Ichikawa N."/>
            <person name="Sato H."/>
            <person name="Tonouchi N."/>
        </authorList>
    </citation>
    <scope>NUCLEOTIDE SEQUENCE</scope>
    <source>
        <strain evidence="1">NBRC 14362</strain>
    </source>
</reference>
<organism evidence="1 2">
    <name type="scientific">Kitasatospora phosalacinea</name>
    <dbReference type="NCBI Taxonomy" id="2065"/>
    <lineage>
        <taxon>Bacteria</taxon>
        <taxon>Bacillati</taxon>
        <taxon>Actinomycetota</taxon>
        <taxon>Actinomycetes</taxon>
        <taxon>Kitasatosporales</taxon>
        <taxon>Streptomycetaceae</taxon>
        <taxon>Kitasatospora</taxon>
    </lineage>
</organism>
<accession>A0A9W6PBM8</accession>
<name>A0A9W6PBM8_9ACTN</name>